<keyword evidence="1" id="KW-0479">Metal-binding</keyword>
<dbReference type="KEGG" id="euz:DVS28_a0776"/>
<evidence type="ECO:0000256" key="1">
    <source>
        <dbReference type="PIRSR" id="PIRSR015244-50"/>
    </source>
</evidence>
<protein>
    <recommendedName>
        <fullName evidence="7">DUF4910 domain-containing protein</fullName>
    </recommendedName>
</protein>
<dbReference type="AlphaFoldDB" id="A0A346XTD0"/>
<evidence type="ECO:0000259" key="2">
    <source>
        <dbReference type="Pfam" id="PF09940"/>
    </source>
</evidence>
<dbReference type="InterPro" id="IPR012353">
    <property type="entry name" value="UCP015244"/>
</dbReference>
<feature type="domain" description="UCP01524 winged helix-turn-helix" evidence="3">
    <location>
        <begin position="359"/>
        <end position="433"/>
    </location>
</feature>
<dbReference type="Gene3D" id="3.40.630.10">
    <property type="entry name" value="Zn peptidases"/>
    <property type="match status" value="1"/>
</dbReference>
<feature type="binding site" evidence="1">
    <location>
        <position position="194"/>
    </location>
    <ligand>
        <name>Zn(2+)</name>
        <dbReference type="ChEBI" id="CHEBI:29105"/>
    </ligand>
</feature>
<keyword evidence="6" id="KW-1185">Reference proteome</keyword>
<dbReference type="InterPro" id="IPR032622">
    <property type="entry name" value="UCP01524_HTH"/>
</dbReference>
<feature type="binding site" evidence="1">
    <location>
        <position position="326"/>
    </location>
    <ligand>
        <name>Zn(2+)</name>
        <dbReference type="ChEBI" id="CHEBI:29105"/>
    </ligand>
</feature>
<dbReference type="Pfam" id="PF16254">
    <property type="entry name" value="DUF4910"/>
    <property type="match status" value="1"/>
</dbReference>
<feature type="domain" description="DUF2172" evidence="2">
    <location>
        <begin position="67"/>
        <end position="158"/>
    </location>
</feature>
<dbReference type="SUPFAM" id="SSF53187">
    <property type="entry name" value="Zn-dependent exopeptidases"/>
    <property type="match status" value="1"/>
</dbReference>
<feature type="binding site" evidence="1">
    <location>
        <position position="188"/>
    </location>
    <ligand>
        <name>Zn(2+)</name>
        <dbReference type="ChEBI" id="CHEBI:29105"/>
    </ligand>
</feature>
<dbReference type="Gene3D" id="1.10.10.10">
    <property type="entry name" value="Winged helix-like DNA-binding domain superfamily/Winged helix DNA-binding domain"/>
    <property type="match status" value="1"/>
</dbReference>
<dbReference type="Gene3D" id="3.50.30.90">
    <property type="match status" value="1"/>
</dbReference>
<dbReference type="Pfam" id="PF09940">
    <property type="entry name" value="DUF2172"/>
    <property type="match status" value="1"/>
</dbReference>
<reference evidence="5 6" key="1">
    <citation type="submission" date="2018-09" db="EMBL/GenBank/DDBJ databases">
        <title>Complete genome sequence of Euzebya sp. DY32-46 isolated from seawater of Pacific Ocean.</title>
        <authorList>
            <person name="Xu L."/>
            <person name="Wu Y.-H."/>
            <person name="Xu X.-W."/>
        </authorList>
    </citation>
    <scope>NUCLEOTIDE SEQUENCE [LARGE SCALE GENOMIC DNA]</scope>
    <source>
        <strain evidence="5 6">DY32-46</strain>
    </source>
</reference>
<feature type="domain" description="DUF4910" evidence="4">
    <location>
        <begin position="21"/>
        <end position="356"/>
    </location>
</feature>
<accession>A0A346XTD0</accession>
<name>A0A346XTD0_9ACTN</name>
<keyword evidence="1" id="KW-0862">Zinc</keyword>
<comment type="cofactor">
    <cofactor evidence="1">
        <name>Zn(2+)</name>
        <dbReference type="ChEBI" id="CHEBI:29105"/>
    </cofactor>
    <text evidence="1">Binds 1 zinc ion per subunit.</text>
</comment>
<dbReference type="InterPro" id="IPR032589">
    <property type="entry name" value="DUF4910"/>
</dbReference>
<dbReference type="RefSeq" id="WP_216826371.1">
    <property type="nucleotide sequence ID" value="NZ_CAXIBR010000084.1"/>
</dbReference>
<evidence type="ECO:0000313" key="5">
    <source>
        <dbReference type="EMBL" id="AXV05477.1"/>
    </source>
</evidence>
<evidence type="ECO:0000313" key="6">
    <source>
        <dbReference type="Proteomes" id="UP000264006"/>
    </source>
</evidence>
<dbReference type="Proteomes" id="UP000264006">
    <property type="component" value="Chromosome"/>
</dbReference>
<dbReference type="Pfam" id="PF16221">
    <property type="entry name" value="HTH_47"/>
    <property type="match status" value="1"/>
</dbReference>
<dbReference type="EMBL" id="CP031165">
    <property type="protein sequence ID" value="AXV05477.1"/>
    <property type="molecule type" value="Genomic_DNA"/>
</dbReference>
<organism evidence="5 6">
    <name type="scientific">Euzebya pacifica</name>
    <dbReference type="NCBI Taxonomy" id="1608957"/>
    <lineage>
        <taxon>Bacteria</taxon>
        <taxon>Bacillati</taxon>
        <taxon>Actinomycetota</taxon>
        <taxon>Nitriliruptoria</taxon>
        <taxon>Euzebyales</taxon>
    </lineage>
</organism>
<dbReference type="InterPro" id="IPR032610">
    <property type="entry name" value="DUF2172"/>
</dbReference>
<dbReference type="GO" id="GO:0046872">
    <property type="term" value="F:metal ion binding"/>
    <property type="evidence" value="ECO:0007669"/>
    <property type="project" value="UniProtKB-KW"/>
</dbReference>
<evidence type="ECO:0008006" key="7">
    <source>
        <dbReference type="Google" id="ProtNLM"/>
    </source>
</evidence>
<proteinExistence type="predicted"/>
<dbReference type="PIRSF" id="PIRSF015244">
    <property type="entry name" value="UCP015244"/>
    <property type="match status" value="1"/>
</dbReference>
<dbReference type="InterPro" id="IPR036388">
    <property type="entry name" value="WH-like_DNA-bd_sf"/>
</dbReference>
<evidence type="ECO:0000259" key="3">
    <source>
        <dbReference type="Pfam" id="PF16221"/>
    </source>
</evidence>
<evidence type="ECO:0000259" key="4">
    <source>
        <dbReference type="Pfam" id="PF16254"/>
    </source>
</evidence>
<sequence length="436" mass="46873">MIGGDGSSMVDGDTLLTRAATVVDIPRSLTGDGVRQLLDVIGDWVPGLQQVEVPTGTEVLDWTVPEEWNLRRATLTGPDGTVVADSARSPLEVVGYSVPVDTRLGLADLEDGHLHSLPDQPDLVPWRTSYYRRTWGFCIPDRVRRDLPEGDYHARVDATLEPGHLTWGELVVPGETTEEVLVTAHLCHPAMANDNASGLVVAAAVAEALAARPTRRRTHRFLFAPGTIGAVAWLATRPDVVSRVVGGVVISGVGDPGTSLTYKRSRRGSAPMDTAMRLALRDAEVEHTLVDYAPWGYDERQFNSLGYDLGVGLLNRTPHGTYPEYHTSADDLSFLRAAHLEESASLVLAGLDALEAHRPVRNLKPHGEPQLGPRGLWPSIGGATGRRAQMALLWVLAEADGERTVLDVADRAGLPVAEVMAAATQLAGTDLLEFGG</sequence>
<gene>
    <name evidence="5" type="ORF">DVS28_a0776</name>
</gene>